<dbReference type="HOGENOM" id="CLU_073395_0_0_1"/>
<dbReference type="STRING" id="1432141.A0A015I663"/>
<keyword evidence="3" id="KW-1185">Reference proteome</keyword>
<comment type="caution">
    <text evidence="2">The sequence shown here is derived from an EMBL/GenBank/DDBJ whole genome shotgun (WGS) entry which is preliminary data.</text>
</comment>
<organism evidence="2 3">
    <name type="scientific">Rhizophagus irregularis (strain DAOM 197198w)</name>
    <name type="common">Glomus intraradices</name>
    <dbReference type="NCBI Taxonomy" id="1432141"/>
    <lineage>
        <taxon>Eukaryota</taxon>
        <taxon>Fungi</taxon>
        <taxon>Fungi incertae sedis</taxon>
        <taxon>Mucoromycota</taxon>
        <taxon>Glomeromycotina</taxon>
        <taxon>Glomeromycetes</taxon>
        <taxon>Glomerales</taxon>
        <taxon>Glomeraceae</taxon>
        <taxon>Rhizophagus</taxon>
    </lineage>
</organism>
<reference evidence="2 3" key="1">
    <citation type="submission" date="2014-02" db="EMBL/GenBank/DDBJ databases">
        <title>Single nucleus genome sequencing reveals high similarity among nuclei of an endomycorrhizal fungus.</title>
        <authorList>
            <person name="Lin K."/>
            <person name="Geurts R."/>
            <person name="Zhang Z."/>
            <person name="Limpens E."/>
            <person name="Saunders D.G."/>
            <person name="Mu D."/>
            <person name="Pang E."/>
            <person name="Cao H."/>
            <person name="Cha H."/>
            <person name="Lin T."/>
            <person name="Zhou Q."/>
            <person name="Shang Y."/>
            <person name="Li Y."/>
            <person name="Ivanov S."/>
            <person name="Sharma T."/>
            <person name="Velzen R.V."/>
            <person name="Ruijter N.D."/>
            <person name="Aanen D.K."/>
            <person name="Win J."/>
            <person name="Kamoun S."/>
            <person name="Bisseling T."/>
            <person name="Huang S."/>
        </authorList>
    </citation>
    <scope>NUCLEOTIDE SEQUENCE [LARGE SCALE GENOMIC DNA]</scope>
    <source>
        <strain evidence="3">DAOM197198w</strain>
    </source>
</reference>
<evidence type="ECO:0000259" key="1">
    <source>
        <dbReference type="Pfam" id="PF13960"/>
    </source>
</evidence>
<dbReference type="Pfam" id="PF13960">
    <property type="entry name" value="DUF4218"/>
    <property type="match status" value="1"/>
</dbReference>
<proteinExistence type="predicted"/>
<dbReference type="OrthoDB" id="2431110at2759"/>
<evidence type="ECO:0000313" key="3">
    <source>
        <dbReference type="Proteomes" id="UP000022910"/>
    </source>
</evidence>
<dbReference type="EMBL" id="JEMT01029282">
    <property type="protein sequence ID" value="EXX52547.1"/>
    <property type="molecule type" value="Genomic_DNA"/>
</dbReference>
<dbReference type="AlphaFoldDB" id="A0A015I663"/>
<dbReference type="Proteomes" id="UP000022910">
    <property type="component" value="Unassembled WGS sequence"/>
</dbReference>
<name>A0A015I663_RHIIW</name>
<gene>
    <name evidence="2" type="ORF">RirG_252070</name>
</gene>
<sequence length="239" mass="28117">MDHVNLPPDISRISSKIAIGNNVFSNLTADQWKTFIMIYSTTILWDMLGDNDRKILGHFVRTCNLLVARFITEDDLKEAQERLKDMAYLIENTYGPEFITSNIHLALHIPDYCRDYGPIYNFWLFPFERLNGYIGSYPNSNRQIEPELMRIVLKNTFVDYHLSCRWLSGLLEESLYLFMPKKAVGSLALTAEREELQHFLLIRYMLFKIYGTEPIPGQLLKPSYIYRCYYAFRIARIPM</sequence>
<dbReference type="InterPro" id="IPR025452">
    <property type="entry name" value="DUF4218"/>
</dbReference>
<dbReference type="PANTHER" id="PTHR46579">
    <property type="entry name" value="F5/8 TYPE C DOMAIN-CONTAINING PROTEIN-RELATED"/>
    <property type="match status" value="1"/>
</dbReference>
<accession>A0A015I663</accession>
<evidence type="ECO:0000313" key="2">
    <source>
        <dbReference type="EMBL" id="EXX52547.1"/>
    </source>
</evidence>
<feature type="domain" description="DUF4218" evidence="1">
    <location>
        <begin position="66"/>
        <end position="145"/>
    </location>
</feature>
<dbReference type="PANTHER" id="PTHR46579:SF2">
    <property type="entry name" value="C2H2-TYPE DOMAIN-CONTAINING PROTEIN"/>
    <property type="match status" value="1"/>
</dbReference>
<protein>
    <recommendedName>
        <fullName evidence="1">DUF4218 domain-containing protein</fullName>
    </recommendedName>
</protein>